<dbReference type="PANTHER" id="PTHR28682:SF2">
    <property type="entry name" value="PROTEIN INSYN2B"/>
    <property type="match status" value="1"/>
</dbReference>
<organism evidence="2 3">
    <name type="scientific">Paramormyrops kingsleyae</name>
    <dbReference type="NCBI Taxonomy" id="1676925"/>
    <lineage>
        <taxon>Eukaryota</taxon>
        <taxon>Metazoa</taxon>
        <taxon>Chordata</taxon>
        <taxon>Craniata</taxon>
        <taxon>Vertebrata</taxon>
        <taxon>Euteleostomi</taxon>
        <taxon>Actinopterygii</taxon>
        <taxon>Neopterygii</taxon>
        <taxon>Teleostei</taxon>
        <taxon>Osteoglossocephala</taxon>
        <taxon>Osteoglossomorpha</taxon>
        <taxon>Osteoglossiformes</taxon>
        <taxon>Mormyridae</taxon>
        <taxon>Paramormyrops</taxon>
    </lineage>
</organism>
<accession>A0A3B3T9F2</accession>
<proteinExistence type="predicted"/>
<reference evidence="2" key="1">
    <citation type="submission" date="2025-08" db="UniProtKB">
        <authorList>
            <consortium name="Ensembl"/>
        </authorList>
    </citation>
    <scope>IDENTIFICATION</scope>
</reference>
<evidence type="ECO:0000313" key="2">
    <source>
        <dbReference type="Ensembl" id="ENSPKIP00000039862.1"/>
    </source>
</evidence>
<feature type="region of interest" description="Disordered" evidence="1">
    <location>
        <begin position="237"/>
        <end position="338"/>
    </location>
</feature>
<dbReference type="Ensembl" id="ENSPKIT00000020875.1">
    <property type="protein sequence ID" value="ENSPKIP00000039862.1"/>
    <property type="gene ID" value="ENSPKIG00000017047.1"/>
</dbReference>
<feature type="compositionally biased region" description="Low complexity" evidence="1">
    <location>
        <begin position="257"/>
        <end position="286"/>
    </location>
</feature>
<keyword evidence="3" id="KW-1185">Reference proteome</keyword>
<dbReference type="STRING" id="1676925.ENSPKIP00000039862"/>
<feature type="region of interest" description="Disordered" evidence="1">
    <location>
        <begin position="172"/>
        <end position="201"/>
    </location>
</feature>
<evidence type="ECO:0000313" key="3">
    <source>
        <dbReference type="Proteomes" id="UP000261540"/>
    </source>
</evidence>
<name>A0A3B3T9F2_9TELE</name>
<protein>
    <submittedName>
        <fullName evidence="2">Protein FAM196B-like</fullName>
    </submittedName>
</protein>
<dbReference type="GeneTree" id="ENSGT01090000260190"/>
<dbReference type="Pfam" id="PF15265">
    <property type="entry name" value="FAM196"/>
    <property type="match status" value="1"/>
</dbReference>
<evidence type="ECO:0000256" key="1">
    <source>
        <dbReference type="SAM" id="MobiDB-lite"/>
    </source>
</evidence>
<feature type="compositionally biased region" description="Low complexity" evidence="1">
    <location>
        <begin position="303"/>
        <end position="338"/>
    </location>
</feature>
<sequence length="567" mass="61166">MGRRAADITNPVTELGVPLAEGRGWKMGGSEKVGGMLPQKWGPLCSVGVQTSPGLQALTSLKKRKHLGQSENTTSQQGGGDVTEAMVTSLLRISHESEVDATRESSQNTANSITQGAVNADGGGGVYCHRMIKVNAAQSGGPSSCQLKCNRSSRYTNGSIVASEAVGGVISDADEGVEPVPSTPVQQDRGRGTKDWQASPRPCPLAPRLCAKCGRRQTPASTCMSPTCRRRTALLKSSGGVPLTHPTPKSSSPPSPTHTYPKPSSSTPPSQRPTTQSTTQAPPTHTLFKQAIPAPQNPTDLQPSTPLPSTYTLPTPTTPFTPNKTPDSEAPAEPSIASSHQVDPALLFPDTHNHHVPLSTPAIPQCNGISGGLHSRLQSVEENLLYNQEKIKVLLNVIQDLEKNKALSEGRCSYRTGQDLNNCSTCQTMACIIYRYLQTCMSVMPHLHYLCSLPDGYPDCRRLLCIIIHCIPSLSQHRLLCGNFFLKATSPFLSRVLLLCIPSCLSRLLHISSLLCHFLYTSPSAFSNLAPRKIISNVLIQDVSLPHDTHTHTHTHTHLQAQTRRRI</sequence>
<dbReference type="PANTHER" id="PTHR28682">
    <property type="entry name" value="INHIBITORY SYNAPTIC FACTOR 2A-RELATED"/>
    <property type="match status" value="1"/>
</dbReference>
<dbReference type="InterPro" id="IPR029337">
    <property type="entry name" value="INSYN2"/>
</dbReference>
<dbReference type="Proteomes" id="UP000261540">
    <property type="component" value="Unplaced"/>
</dbReference>
<reference evidence="2" key="2">
    <citation type="submission" date="2025-09" db="UniProtKB">
        <authorList>
            <consortium name="Ensembl"/>
        </authorList>
    </citation>
    <scope>IDENTIFICATION</scope>
</reference>
<dbReference type="AlphaFoldDB" id="A0A3B3T9F2"/>